<organism evidence="2">
    <name type="scientific">Podoviridae sp. ctaUh10</name>
    <dbReference type="NCBI Taxonomy" id="2826563"/>
    <lineage>
        <taxon>Viruses</taxon>
        <taxon>Duplodnaviria</taxon>
        <taxon>Heunggongvirae</taxon>
        <taxon>Uroviricota</taxon>
        <taxon>Caudoviricetes</taxon>
    </lineage>
</organism>
<sequence length="103" mass="11311">MLSKLDQLISIALSRVKSTKLNPIFSKIIISRNLPVKATNSTADTRNPLSVKVMIQIVITTYQSIKIPSIITGLLPHTKTGNIVSKNQRSPTLITSNSNQLSR</sequence>
<evidence type="ECO:0000256" key="1">
    <source>
        <dbReference type="SAM" id="MobiDB-lite"/>
    </source>
</evidence>
<reference evidence="2" key="1">
    <citation type="journal article" date="2021" name="Proc. Natl. Acad. Sci. U.S.A.">
        <title>A Catalog of Tens of Thousands of Viruses from Human Metagenomes Reveals Hidden Associations with Chronic Diseases.</title>
        <authorList>
            <person name="Tisza M.J."/>
            <person name="Buck C.B."/>
        </authorList>
    </citation>
    <scope>NUCLEOTIDE SEQUENCE</scope>
    <source>
        <strain evidence="2">CtaUh10</strain>
    </source>
</reference>
<evidence type="ECO:0000313" key="2">
    <source>
        <dbReference type="EMBL" id="DAE21723.1"/>
    </source>
</evidence>
<proteinExistence type="predicted"/>
<feature type="region of interest" description="Disordered" evidence="1">
    <location>
        <begin position="81"/>
        <end position="103"/>
    </location>
</feature>
<dbReference type="EMBL" id="BK015716">
    <property type="protein sequence ID" value="DAE21723.1"/>
    <property type="molecule type" value="Genomic_DNA"/>
</dbReference>
<protein>
    <submittedName>
        <fullName evidence="2">Uncharacterized protein</fullName>
    </submittedName>
</protein>
<name>A0A8S5QSE3_9CAUD</name>
<accession>A0A8S5QSE3</accession>